<dbReference type="InterPro" id="IPR000182">
    <property type="entry name" value="GNAT_dom"/>
</dbReference>
<dbReference type="GO" id="GO:0016747">
    <property type="term" value="F:acyltransferase activity, transferring groups other than amino-acyl groups"/>
    <property type="evidence" value="ECO:0007669"/>
    <property type="project" value="InterPro"/>
</dbReference>
<protein>
    <submittedName>
        <fullName evidence="4">GNAT family N-acetyltransferase</fullName>
    </submittedName>
</protein>
<evidence type="ECO:0000256" key="1">
    <source>
        <dbReference type="ARBA" id="ARBA00022679"/>
    </source>
</evidence>
<dbReference type="CDD" id="cd04301">
    <property type="entry name" value="NAT_SF"/>
    <property type="match status" value="1"/>
</dbReference>
<keyword evidence="2" id="KW-0012">Acyltransferase</keyword>
<dbReference type="Gene3D" id="3.40.630.30">
    <property type="match status" value="1"/>
</dbReference>
<evidence type="ECO:0000256" key="2">
    <source>
        <dbReference type="ARBA" id="ARBA00023315"/>
    </source>
</evidence>
<dbReference type="SUPFAM" id="SSF55729">
    <property type="entry name" value="Acyl-CoA N-acyltransferases (Nat)"/>
    <property type="match status" value="1"/>
</dbReference>
<name>A0A6I4NSV1_9FLAO</name>
<dbReference type="Pfam" id="PF13673">
    <property type="entry name" value="Acetyltransf_10"/>
    <property type="match status" value="1"/>
</dbReference>
<reference evidence="4 5" key="1">
    <citation type="submission" date="2019-12" db="EMBL/GenBank/DDBJ databases">
        <authorList>
            <person name="Kim Y.S."/>
        </authorList>
    </citation>
    <scope>NUCLEOTIDE SEQUENCE [LARGE SCALE GENOMIC DNA]</scope>
    <source>
        <strain evidence="4 5">GA093</strain>
    </source>
</reference>
<dbReference type="PROSITE" id="PS51186">
    <property type="entry name" value="GNAT"/>
    <property type="match status" value="1"/>
</dbReference>
<dbReference type="AlphaFoldDB" id="A0A6I4NSV1"/>
<keyword evidence="1 4" id="KW-0808">Transferase</keyword>
<organism evidence="4 5">
    <name type="scientific">Flavobacterium hydrocarbonoxydans</name>
    <dbReference type="NCBI Taxonomy" id="2683249"/>
    <lineage>
        <taxon>Bacteria</taxon>
        <taxon>Pseudomonadati</taxon>
        <taxon>Bacteroidota</taxon>
        <taxon>Flavobacteriia</taxon>
        <taxon>Flavobacteriales</taxon>
        <taxon>Flavobacteriaceae</taxon>
        <taxon>Flavobacterium</taxon>
    </lineage>
</organism>
<dbReference type="RefSeq" id="WP_160374092.1">
    <property type="nucleotide sequence ID" value="NZ_WSTB01000003.1"/>
</dbReference>
<proteinExistence type="predicted"/>
<dbReference type="PANTHER" id="PTHR43800">
    <property type="entry name" value="PEPTIDYL-LYSINE N-ACETYLTRANSFERASE YJAB"/>
    <property type="match status" value="1"/>
</dbReference>
<dbReference type="PANTHER" id="PTHR43800:SF1">
    <property type="entry name" value="PEPTIDYL-LYSINE N-ACETYLTRANSFERASE YJAB"/>
    <property type="match status" value="1"/>
</dbReference>
<dbReference type="Proteomes" id="UP000471501">
    <property type="component" value="Unassembled WGS sequence"/>
</dbReference>
<comment type="caution">
    <text evidence="4">The sequence shown here is derived from an EMBL/GenBank/DDBJ whole genome shotgun (WGS) entry which is preliminary data.</text>
</comment>
<accession>A0A6I4NSV1</accession>
<dbReference type="InterPro" id="IPR016181">
    <property type="entry name" value="Acyl_CoA_acyltransferase"/>
</dbReference>
<sequence length="167" mass="19109">MITISEASLNDIQSIQSIVNITWPITYGAILSKEQLDYMLGLFYSTEALTEQYDKKVQLFYMIYEEETIIGFIGIEHHYNSKALTKIHKIYLLPETQGKGIGKKVIDKIEKLALANNSKALLLNVNRFNSALGFYKKIGFEIVDEVNIDIGNGYLMEDYVMEKKLIL</sequence>
<gene>
    <name evidence="4" type="ORF">GON26_07315</name>
</gene>
<feature type="domain" description="N-acetyltransferase" evidence="3">
    <location>
        <begin position="2"/>
        <end position="166"/>
    </location>
</feature>
<keyword evidence="5" id="KW-1185">Reference proteome</keyword>
<dbReference type="EMBL" id="WSTB01000003">
    <property type="protein sequence ID" value="MWB94167.1"/>
    <property type="molecule type" value="Genomic_DNA"/>
</dbReference>
<evidence type="ECO:0000313" key="5">
    <source>
        <dbReference type="Proteomes" id="UP000471501"/>
    </source>
</evidence>
<evidence type="ECO:0000259" key="3">
    <source>
        <dbReference type="PROSITE" id="PS51186"/>
    </source>
</evidence>
<evidence type="ECO:0000313" key="4">
    <source>
        <dbReference type="EMBL" id="MWB94167.1"/>
    </source>
</evidence>